<proteinExistence type="predicted"/>
<accession>A0A1Y2LA28</accession>
<dbReference type="Gene3D" id="1.10.357.10">
    <property type="entry name" value="Tetracycline Repressor, domain 2"/>
    <property type="match status" value="1"/>
</dbReference>
<dbReference type="SUPFAM" id="SSF46689">
    <property type="entry name" value="Homeodomain-like"/>
    <property type="match status" value="1"/>
</dbReference>
<dbReference type="SUPFAM" id="SSF48498">
    <property type="entry name" value="Tetracyclin repressor-like, C-terminal domain"/>
    <property type="match status" value="1"/>
</dbReference>
<comment type="caution">
    <text evidence="4">The sequence shown here is derived from an EMBL/GenBank/DDBJ whole genome shotgun (WGS) entry which is preliminary data.</text>
</comment>
<dbReference type="STRING" id="1293890.TALK_12695"/>
<dbReference type="PRINTS" id="PR00455">
    <property type="entry name" value="HTHTETR"/>
</dbReference>
<evidence type="ECO:0000313" key="5">
    <source>
        <dbReference type="Proteomes" id="UP000193396"/>
    </source>
</evidence>
<dbReference type="InterPro" id="IPR050109">
    <property type="entry name" value="HTH-type_TetR-like_transc_reg"/>
</dbReference>
<evidence type="ECO:0000313" key="4">
    <source>
        <dbReference type="EMBL" id="OSQ47404.1"/>
    </source>
</evidence>
<sequence>MTETSETQEKQPNRGSARRRAMMDAAWQLLLEKGFSGVTLNDVIARSGGSRTTLYEAFGGKDGLLAAVMTEQCSEFSEELHISLESDLPPRDTLMRFAKKLATEILTEEAIRFTQILFTEGQHFRPMIDNFIAHGPQSTRTRLARYLRRQTEAGFLAVEDPDCSAEMFISMVVGGWQEQMEKVHNPRSHSTKQIDQRVRTAVDIFLSGMASINYRETLGQTRDGFLPT</sequence>
<dbReference type="GO" id="GO:0000976">
    <property type="term" value="F:transcription cis-regulatory region binding"/>
    <property type="evidence" value="ECO:0007669"/>
    <property type="project" value="TreeGrafter"/>
</dbReference>
<dbReference type="InterPro" id="IPR009057">
    <property type="entry name" value="Homeodomain-like_sf"/>
</dbReference>
<keyword evidence="1 2" id="KW-0238">DNA-binding</keyword>
<evidence type="ECO:0000256" key="2">
    <source>
        <dbReference type="PROSITE-ProRule" id="PRU00335"/>
    </source>
</evidence>
<dbReference type="Proteomes" id="UP000193396">
    <property type="component" value="Unassembled WGS sequence"/>
</dbReference>
<gene>
    <name evidence="4" type="ORF">TALK_12695</name>
</gene>
<evidence type="ECO:0000259" key="3">
    <source>
        <dbReference type="PROSITE" id="PS50977"/>
    </source>
</evidence>
<keyword evidence="5" id="KW-1185">Reference proteome</keyword>
<dbReference type="InterPro" id="IPR001647">
    <property type="entry name" value="HTH_TetR"/>
</dbReference>
<protein>
    <submittedName>
        <fullName evidence="4">TetR family transcriptional regulator</fullName>
    </submittedName>
</protein>
<dbReference type="AlphaFoldDB" id="A0A1Y2LA28"/>
<dbReference type="InterPro" id="IPR039536">
    <property type="entry name" value="TetR_C_Proteobacteria"/>
</dbReference>
<dbReference type="RefSeq" id="WP_085619426.1">
    <property type="nucleotide sequence ID" value="NZ_JFKB01000008.1"/>
</dbReference>
<name>A0A1Y2LA28_9PROT</name>
<dbReference type="Gene3D" id="1.10.10.60">
    <property type="entry name" value="Homeodomain-like"/>
    <property type="match status" value="1"/>
</dbReference>
<dbReference type="Pfam" id="PF14246">
    <property type="entry name" value="TetR_C_7"/>
    <property type="match status" value="1"/>
</dbReference>
<dbReference type="PROSITE" id="PS50977">
    <property type="entry name" value="HTH_TETR_2"/>
    <property type="match status" value="1"/>
</dbReference>
<dbReference type="EMBL" id="JFKB01000008">
    <property type="protein sequence ID" value="OSQ47404.1"/>
    <property type="molecule type" value="Genomic_DNA"/>
</dbReference>
<evidence type="ECO:0000256" key="1">
    <source>
        <dbReference type="ARBA" id="ARBA00023125"/>
    </source>
</evidence>
<dbReference type="PANTHER" id="PTHR30055">
    <property type="entry name" value="HTH-TYPE TRANSCRIPTIONAL REGULATOR RUTR"/>
    <property type="match status" value="1"/>
</dbReference>
<reference evidence="4 5" key="1">
    <citation type="submission" date="2014-03" db="EMBL/GenBank/DDBJ databases">
        <title>The draft genome sequence of Thalassospira alkalitolerans JCM 18968.</title>
        <authorList>
            <person name="Lai Q."/>
            <person name="Shao Z."/>
        </authorList>
    </citation>
    <scope>NUCLEOTIDE SEQUENCE [LARGE SCALE GENOMIC DNA]</scope>
    <source>
        <strain evidence="4 5">JCM 18968</strain>
    </source>
</reference>
<feature type="domain" description="HTH tetR-type" evidence="3">
    <location>
        <begin position="16"/>
        <end position="76"/>
    </location>
</feature>
<feature type="DNA-binding region" description="H-T-H motif" evidence="2">
    <location>
        <begin position="39"/>
        <end position="58"/>
    </location>
</feature>
<dbReference type="GO" id="GO:0003700">
    <property type="term" value="F:DNA-binding transcription factor activity"/>
    <property type="evidence" value="ECO:0007669"/>
    <property type="project" value="TreeGrafter"/>
</dbReference>
<dbReference type="PANTHER" id="PTHR30055:SF146">
    <property type="entry name" value="HTH-TYPE TRANSCRIPTIONAL DUAL REGULATOR CECR"/>
    <property type="match status" value="1"/>
</dbReference>
<dbReference type="InterPro" id="IPR036271">
    <property type="entry name" value="Tet_transcr_reg_TetR-rel_C_sf"/>
</dbReference>
<dbReference type="Pfam" id="PF00440">
    <property type="entry name" value="TetR_N"/>
    <property type="match status" value="1"/>
</dbReference>
<dbReference type="OrthoDB" id="5292901at2"/>
<organism evidence="4 5">
    <name type="scientific">Thalassospira alkalitolerans</name>
    <dbReference type="NCBI Taxonomy" id="1293890"/>
    <lineage>
        <taxon>Bacteria</taxon>
        <taxon>Pseudomonadati</taxon>
        <taxon>Pseudomonadota</taxon>
        <taxon>Alphaproteobacteria</taxon>
        <taxon>Rhodospirillales</taxon>
        <taxon>Thalassospiraceae</taxon>
        <taxon>Thalassospira</taxon>
    </lineage>
</organism>